<evidence type="ECO:0000259" key="2">
    <source>
        <dbReference type="Pfam" id="PF25912"/>
    </source>
</evidence>
<comment type="caution">
    <text evidence="3">The sequence shown here is derived from an EMBL/GenBank/DDBJ whole genome shotgun (WGS) entry which is preliminary data.</text>
</comment>
<evidence type="ECO:0000313" key="3">
    <source>
        <dbReference type="EMBL" id="ERJ07452.1"/>
    </source>
</evidence>
<gene>
    <name evidence="3" type="ORF">HLRTI_000494</name>
</gene>
<dbReference type="InterPro" id="IPR058270">
    <property type="entry name" value="DUF7964"/>
</dbReference>
<accession>F7PMP4</accession>
<reference evidence="3 4" key="2">
    <citation type="journal article" date="2013" name="PLoS ONE">
        <title>INDIGO - INtegrated Data Warehouse of MIcrobial GenOmes with Examples from the Red Sea Extremophiles.</title>
        <authorList>
            <person name="Alam I."/>
            <person name="Antunes A."/>
            <person name="Kamau A.A."/>
            <person name="Ba Alawi W."/>
            <person name="Kalkatawi M."/>
            <person name="Stingl U."/>
            <person name="Bajic V.B."/>
        </authorList>
    </citation>
    <scope>NUCLEOTIDE SEQUENCE [LARGE SCALE GENOMIC DNA]</scope>
    <source>
        <strain evidence="3 4">SARL4B</strain>
    </source>
</reference>
<sequence length="355" mass="39405">MREKEQVNMDLPPKPLTIDDVRSIGAESDVNELVPYYRNTASRGLGRISPRDLESRVFFVDTADERVEGWYFDPSKPSWNRVASVDRENPPITKWIDDITGEVLFIGDDASRVEDLYLQVEAKANRAHSDPVIAGPDVASPEEMFTEDFLSCDHPDGTQGIKTQSGQKIGVCERCGYPQKTRINGTEIPVSSLFQESVLLKDDSITWVETDAADLALLSDTRYGIGALLADTLATIAKVEVHYATEFDPELYDVAFLIEDGLVKGLVLYNVREDWPVARQAVIHPRHRGEGASVRLKNGWYEAVCDGEKYLAEAPNEAGRQMLASVGHLPVDESRGEKAVLSHSLSPDVVDPGRY</sequence>
<evidence type="ECO:0000313" key="4">
    <source>
        <dbReference type="Proteomes" id="UP000003861"/>
    </source>
</evidence>
<dbReference type="Pfam" id="PF25912">
    <property type="entry name" value="DUF7964"/>
    <property type="match status" value="1"/>
</dbReference>
<feature type="domain" description="DUF7964" evidence="2">
    <location>
        <begin position="11"/>
        <end position="89"/>
    </location>
</feature>
<feature type="region of interest" description="Disordered" evidence="1">
    <location>
        <begin position="335"/>
        <end position="355"/>
    </location>
</feature>
<reference evidence="3 4" key="1">
    <citation type="journal article" date="2011" name="J. Bacteriol.">
        <title>Genome sequence of Halorhabdus tiamatea, the first archaeon isolated from a deep-sea anoxic brine lake.</title>
        <authorList>
            <person name="Antunes A."/>
            <person name="Alam I."/>
            <person name="Bajic V.B."/>
            <person name="Stingl U."/>
        </authorList>
    </citation>
    <scope>NUCLEOTIDE SEQUENCE [LARGE SCALE GENOMIC DNA]</scope>
    <source>
        <strain evidence="3 4">SARL4B</strain>
    </source>
</reference>
<evidence type="ECO:0000256" key="1">
    <source>
        <dbReference type="SAM" id="MobiDB-lite"/>
    </source>
</evidence>
<organism evidence="3 4">
    <name type="scientific">Halorhabdus tiamatea SARL4B</name>
    <dbReference type="NCBI Taxonomy" id="1033806"/>
    <lineage>
        <taxon>Archaea</taxon>
        <taxon>Methanobacteriati</taxon>
        <taxon>Methanobacteriota</taxon>
        <taxon>Stenosarchaea group</taxon>
        <taxon>Halobacteria</taxon>
        <taxon>Halobacteriales</taxon>
        <taxon>Haloarculaceae</taxon>
        <taxon>Halorhabdus</taxon>
    </lineage>
</organism>
<name>F7PMP4_9EURY</name>
<dbReference type="AlphaFoldDB" id="F7PMP4"/>
<dbReference type="Proteomes" id="UP000003861">
    <property type="component" value="Unassembled WGS sequence"/>
</dbReference>
<dbReference type="EMBL" id="AFNT02000003">
    <property type="protein sequence ID" value="ERJ07452.1"/>
    <property type="molecule type" value="Genomic_DNA"/>
</dbReference>
<proteinExistence type="predicted"/>
<protein>
    <recommendedName>
        <fullName evidence="2">DUF7964 domain-containing protein</fullName>
    </recommendedName>
</protein>